<dbReference type="InterPro" id="IPR036249">
    <property type="entry name" value="Thioredoxin-like_sf"/>
</dbReference>
<evidence type="ECO:0000259" key="2">
    <source>
        <dbReference type="Pfam" id="PF13098"/>
    </source>
</evidence>
<dbReference type="OrthoDB" id="9811036at2"/>
<dbReference type="Proteomes" id="UP000271339">
    <property type="component" value="Unassembled WGS sequence"/>
</dbReference>
<evidence type="ECO:0000313" key="3">
    <source>
        <dbReference type="EMBL" id="RMA66486.1"/>
    </source>
</evidence>
<dbReference type="PROSITE" id="PS00194">
    <property type="entry name" value="THIOREDOXIN_1"/>
    <property type="match status" value="1"/>
</dbReference>
<gene>
    <name evidence="3" type="ORF">BXY75_0912</name>
</gene>
<proteinExistence type="predicted"/>
<name>A0A3L9Z0V1_9FLAO</name>
<dbReference type="InterPro" id="IPR012336">
    <property type="entry name" value="Thioredoxin-like_fold"/>
</dbReference>
<organism evidence="3 4">
    <name type="scientific">Ulvibacter antarcticus</name>
    <dbReference type="NCBI Taxonomy" id="442714"/>
    <lineage>
        <taxon>Bacteria</taxon>
        <taxon>Pseudomonadati</taxon>
        <taxon>Bacteroidota</taxon>
        <taxon>Flavobacteriia</taxon>
        <taxon>Flavobacteriales</taxon>
        <taxon>Flavobacteriaceae</taxon>
        <taxon>Ulvibacter</taxon>
    </lineage>
</organism>
<keyword evidence="1" id="KW-0676">Redox-active center</keyword>
<dbReference type="InterPro" id="IPR017937">
    <property type="entry name" value="Thioredoxin_CS"/>
</dbReference>
<sequence length="180" mass="20602">MNKLVLVIFLLVVGSVSAQKINWMSMDEALAAQTKVPKLIMVDMYTNWCGPCKMMDRDTFNNQDVADYVNEHYYAVKFNAEGNDVVNFNYQTFSNPDYNPAKANKRNGLHEFSRYVGIRAYPTVVFINNDMEVITAVKSYLTPQGLELYLKVFATGKYLSLTSQESFNAYSKNFKSEFRG</sequence>
<dbReference type="EMBL" id="REFC01000011">
    <property type="protein sequence ID" value="RMA66486.1"/>
    <property type="molecule type" value="Genomic_DNA"/>
</dbReference>
<reference evidence="3 4" key="1">
    <citation type="submission" date="2018-10" db="EMBL/GenBank/DDBJ databases">
        <title>Genomic Encyclopedia of Archaeal and Bacterial Type Strains, Phase II (KMG-II): from individual species to whole genera.</title>
        <authorList>
            <person name="Goeker M."/>
        </authorList>
    </citation>
    <scope>NUCLEOTIDE SEQUENCE [LARGE SCALE GENOMIC DNA]</scope>
    <source>
        <strain evidence="3 4">DSM 23424</strain>
    </source>
</reference>
<feature type="domain" description="Thioredoxin-like fold" evidence="2">
    <location>
        <begin position="38"/>
        <end position="148"/>
    </location>
</feature>
<dbReference type="Gene3D" id="3.40.30.10">
    <property type="entry name" value="Glutaredoxin"/>
    <property type="match status" value="1"/>
</dbReference>
<dbReference type="SUPFAM" id="SSF52833">
    <property type="entry name" value="Thioredoxin-like"/>
    <property type="match status" value="1"/>
</dbReference>
<protein>
    <submittedName>
        <fullName evidence="3">Thioredoxin-related protein</fullName>
    </submittedName>
</protein>
<keyword evidence="4" id="KW-1185">Reference proteome</keyword>
<evidence type="ECO:0000313" key="4">
    <source>
        <dbReference type="Proteomes" id="UP000271339"/>
    </source>
</evidence>
<dbReference type="Pfam" id="PF13098">
    <property type="entry name" value="Thioredoxin_2"/>
    <property type="match status" value="1"/>
</dbReference>
<dbReference type="RefSeq" id="WP_121906477.1">
    <property type="nucleotide sequence ID" value="NZ_REFC01000011.1"/>
</dbReference>
<comment type="caution">
    <text evidence="3">The sequence shown here is derived from an EMBL/GenBank/DDBJ whole genome shotgun (WGS) entry which is preliminary data.</text>
</comment>
<evidence type="ECO:0000256" key="1">
    <source>
        <dbReference type="ARBA" id="ARBA00023284"/>
    </source>
</evidence>
<accession>A0A3L9Z0V1</accession>
<dbReference type="AlphaFoldDB" id="A0A3L9Z0V1"/>